<evidence type="ECO:0000256" key="1">
    <source>
        <dbReference type="ARBA" id="ARBA00004141"/>
    </source>
</evidence>
<feature type="transmembrane region" description="Helical" evidence="5">
    <location>
        <begin position="62"/>
        <end position="79"/>
    </location>
</feature>
<dbReference type="GO" id="GO:0005886">
    <property type="term" value="C:plasma membrane"/>
    <property type="evidence" value="ECO:0007669"/>
    <property type="project" value="UniProtKB-SubCell"/>
</dbReference>
<accession>A0A1G5SEY3</accession>
<evidence type="ECO:0000256" key="3">
    <source>
        <dbReference type="ARBA" id="ARBA00022989"/>
    </source>
</evidence>
<dbReference type="AlphaFoldDB" id="A0A1G5SEY3"/>
<feature type="transmembrane region" description="Helical" evidence="5">
    <location>
        <begin position="173"/>
        <end position="199"/>
    </location>
</feature>
<keyword evidence="7" id="KW-1185">Reference proteome</keyword>
<dbReference type="Pfam" id="PF01925">
    <property type="entry name" value="TauE"/>
    <property type="match status" value="1"/>
</dbReference>
<comment type="similarity">
    <text evidence="5">Belongs to the 4-toluene sulfonate uptake permease (TSUP) (TC 2.A.102) family.</text>
</comment>
<evidence type="ECO:0000256" key="5">
    <source>
        <dbReference type="RuleBase" id="RU363041"/>
    </source>
</evidence>
<name>A0A1G5SEY3_9PROT</name>
<feature type="transmembrane region" description="Helical" evidence="5">
    <location>
        <begin position="211"/>
        <end position="232"/>
    </location>
</feature>
<keyword evidence="5" id="KW-1003">Cell membrane</keyword>
<keyword evidence="4 5" id="KW-0472">Membrane</keyword>
<feature type="transmembrane region" description="Helical" evidence="5">
    <location>
        <begin position="20"/>
        <end position="50"/>
    </location>
</feature>
<feature type="transmembrane region" description="Helical" evidence="5">
    <location>
        <begin position="85"/>
        <end position="105"/>
    </location>
</feature>
<reference evidence="6 7" key="1">
    <citation type="submission" date="2016-10" db="EMBL/GenBank/DDBJ databases">
        <authorList>
            <person name="de Groot N.N."/>
        </authorList>
    </citation>
    <scope>NUCLEOTIDE SEQUENCE [LARGE SCALE GENOMIC DNA]</scope>
    <source>
        <strain evidence="6">1</strain>
    </source>
</reference>
<dbReference type="STRING" id="51642.NSMM_320024"/>
<dbReference type="InterPro" id="IPR051598">
    <property type="entry name" value="TSUP/Inactive_protease-like"/>
</dbReference>
<feature type="transmembrane region" description="Helical" evidence="5">
    <location>
        <begin position="238"/>
        <end position="259"/>
    </location>
</feature>
<comment type="subcellular location">
    <subcellularLocation>
        <location evidence="5">Cell membrane</location>
        <topology evidence="5">Multi-pass membrane protein</topology>
    </subcellularLocation>
    <subcellularLocation>
        <location evidence="1">Membrane</location>
        <topology evidence="1">Multi-pass membrane protein</topology>
    </subcellularLocation>
</comment>
<dbReference type="RefSeq" id="WP_245654677.1">
    <property type="nucleotide sequence ID" value="NZ_FMWO01000039.1"/>
</dbReference>
<protein>
    <recommendedName>
        <fullName evidence="5">Probable membrane transporter protein</fullName>
    </recommendedName>
</protein>
<sequence>MAGALDWCRLSVIVEMEILLISLVLGAITGIILALTGAGGAIIAIPLLVFGLNLPMTQAAPVALFAVALSAAIAAYLAFSRLKIVRYRAAGLVAVVGMLVAPFGVRVAHFLPDLLLTLLFSTVLAYVSWRMFQASGQHELPEKSALPGSINATPCQLDTVEGRFIWNEPCAKALALAGLTTGFLSGLLGVGGGFVIIPALKRATTLPMQSLVATSLAAIALISTAGFLSAAFIGAMEWMIAIPFSLGAISGMLVGRRYASRLNETLLQRGFAVVAGCIAFGMLVSSMMTFI</sequence>
<evidence type="ECO:0000256" key="2">
    <source>
        <dbReference type="ARBA" id="ARBA00022692"/>
    </source>
</evidence>
<keyword evidence="2 5" id="KW-0812">Transmembrane</keyword>
<keyword evidence="3 5" id="KW-1133">Transmembrane helix</keyword>
<proteinExistence type="inferred from homology"/>
<organism evidence="6 7">
    <name type="scientific">Nitrosomonas mobilis</name>
    <dbReference type="NCBI Taxonomy" id="51642"/>
    <lineage>
        <taxon>Bacteria</taxon>
        <taxon>Pseudomonadati</taxon>
        <taxon>Pseudomonadota</taxon>
        <taxon>Betaproteobacteria</taxon>
        <taxon>Nitrosomonadales</taxon>
        <taxon>Nitrosomonadaceae</taxon>
        <taxon>Nitrosomonas</taxon>
    </lineage>
</organism>
<evidence type="ECO:0000256" key="4">
    <source>
        <dbReference type="ARBA" id="ARBA00023136"/>
    </source>
</evidence>
<gene>
    <name evidence="6" type="ORF">NSMM_320024</name>
</gene>
<dbReference type="PANTHER" id="PTHR43701:SF2">
    <property type="entry name" value="MEMBRANE TRANSPORTER PROTEIN YJNA-RELATED"/>
    <property type="match status" value="1"/>
</dbReference>
<evidence type="ECO:0000313" key="7">
    <source>
        <dbReference type="Proteomes" id="UP000198729"/>
    </source>
</evidence>
<dbReference type="InterPro" id="IPR002781">
    <property type="entry name" value="TM_pro_TauE-like"/>
</dbReference>
<dbReference type="PANTHER" id="PTHR43701">
    <property type="entry name" value="MEMBRANE TRANSPORTER PROTEIN MJ0441-RELATED"/>
    <property type="match status" value="1"/>
</dbReference>
<dbReference type="Proteomes" id="UP000198729">
    <property type="component" value="Unassembled WGS sequence"/>
</dbReference>
<dbReference type="EMBL" id="FMWO01000039">
    <property type="protein sequence ID" value="SCZ84979.1"/>
    <property type="molecule type" value="Genomic_DNA"/>
</dbReference>
<feature type="transmembrane region" description="Helical" evidence="5">
    <location>
        <begin position="271"/>
        <end position="290"/>
    </location>
</feature>
<evidence type="ECO:0000313" key="6">
    <source>
        <dbReference type="EMBL" id="SCZ84979.1"/>
    </source>
</evidence>